<accession>A0A484PCF4</accession>
<dbReference type="NCBIfam" id="TIGR03764">
    <property type="entry name" value="ICE_PFGI_1_parB"/>
    <property type="match status" value="1"/>
</dbReference>
<dbReference type="AlphaFoldDB" id="A0A484PCF4"/>
<dbReference type="SUPFAM" id="SSF110849">
    <property type="entry name" value="ParB/Sulfiredoxin"/>
    <property type="match status" value="1"/>
</dbReference>
<name>A0A484PCF4_9ZZZZ</name>
<dbReference type="EMBL" id="CAADIL010000003">
    <property type="protein sequence ID" value="VFR61485.1"/>
    <property type="molecule type" value="Genomic_DNA"/>
</dbReference>
<evidence type="ECO:0000313" key="2">
    <source>
        <dbReference type="EMBL" id="VFR23678.1"/>
    </source>
</evidence>
<dbReference type="EMBL" id="CAADIJ010000028">
    <property type="protein sequence ID" value="VFR87799.1"/>
    <property type="molecule type" value="Genomic_DNA"/>
</dbReference>
<evidence type="ECO:0000313" key="4">
    <source>
        <dbReference type="EMBL" id="VFR87799.1"/>
    </source>
</evidence>
<dbReference type="InterPro" id="IPR036086">
    <property type="entry name" value="ParB/Sulfiredoxin_sf"/>
</dbReference>
<feature type="compositionally biased region" description="Low complexity" evidence="1">
    <location>
        <begin position="344"/>
        <end position="367"/>
    </location>
</feature>
<reference evidence="2" key="1">
    <citation type="submission" date="2019-03" db="EMBL/GenBank/DDBJ databases">
        <authorList>
            <person name="Danneels B."/>
        </authorList>
    </citation>
    <scope>NUCLEOTIDE SEQUENCE</scope>
</reference>
<dbReference type="EMBL" id="CAADIC010000003">
    <property type="protein sequence ID" value="VFR23678.1"/>
    <property type="molecule type" value="Genomic_DNA"/>
</dbReference>
<proteinExistence type="predicted"/>
<feature type="region of interest" description="Disordered" evidence="1">
    <location>
        <begin position="307"/>
        <end position="378"/>
    </location>
</feature>
<organism evidence="2">
    <name type="scientific">plant metagenome</name>
    <dbReference type="NCBI Taxonomy" id="1297885"/>
    <lineage>
        <taxon>unclassified sequences</taxon>
        <taxon>metagenomes</taxon>
        <taxon>organismal metagenomes</taxon>
    </lineage>
</organism>
<dbReference type="InterPro" id="IPR022304">
    <property type="entry name" value="ICE_PFGI_1_ParB"/>
</dbReference>
<sequence>MKRGTAMPDASAQDIANKLLSDGFTRTGPVASTLSDPLADTPMIVTLDELMPYELDPRLTRNPLYDEIKTSIRERGLDAPPPITRRPGANHYIIRNGGNTRLAILRELWSETRDQRFFRIPCLFRPWPERGEIVALTGHLAENELHGGLSFIERALGVQKARELYEVETGKTLSQSELARRLKADGYPVPQPHISRMQEAIQYLLPAIPTVLYAGLGRHQVEQLTSLRRAAERVWLARGTKASPQVDFPTFFQDVLALFDSTGGSFSIQRVQDELIGQMADLLKVEYDTLAFEITDSDRRWQVLTETPAAPTQESPAATPAPESLPPSPTLQAPSEAILPTPDASTQSTGTATPAPSSGASAPASESTQEEHQDEDGQRAALLQEHIVSPAGTTDRLQSIQRMVADHTGETLPDFERNVLQSIPIQVGGLYPISDVWYIEPALDDPERLQTHIAQFAREVASETGMQGLIKPCEHGIGYLCRAGDAAVAADPQARILLALLHTLSAPYLPTTLVATDIDTSNLAGQLGTLLQGIPSATTGTEAGMLQRLSDNALVKLFRLLRLARRLRDIETGTADGSNAMTGS</sequence>
<feature type="compositionally biased region" description="Basic and acidic residues" evidence="1">
    <location>
        <begin position="369"/>
        <end position="378"/>
    </location>
</feature>
<evidence type="ECO:0000313" key="3">
    <source>
        <dbReference type="EMBL" id="VFR61485.1"/>
    </source>
</evidence>
<protein>
    <submittedName>
        <fullName evidence="2">Protein with ParB-like nuclease domain in PFGI-1-like cluster</fullName>
    </submittedName>
</protein>
<gene>
    <name evidence="2" type="ORF">ANDA3_1186</name>
    <name evidence="3" type="ORF">DAR2_1056</name>
    <name evidence="4" type="ORF">DAR3_1053</name>
</gene>
<evidence type="ECO:0000256" key="1">
    <source>
        <dbReference type="SAM" id="MobiDB-lite"/>
    </source>
</evidence>